<organism evidence="11">
    <name type="scientific">Geobacter sp. (strain M21)</name>
    <dbReference type="NCBI Taxonomy" id="443144"/>
    <lineage>
        <taxon>Bacteria</taxon>
        <taxon>Pseudomonadati</taxon>
        <taxon>Thermodesulfobacteriota</taxon>
        <taxon>Desulfuromonadia</taxon>
        <taxon>Geobacterales</taxon>
        <taxon>Geobacteraceae</taxon>
        <taxon>Geobacter</taxon>
    </lineage>
</organism>
<evidence type="ECO:0000256" key="8">
    <source>
        <dbReference type="PIRSR" id="PIRSR000388-1"/>
    </source>
</evidence>
<keyword evidence="7 10" id="KW-0460">Magnesium</keyword>
<keyword evidence="7" id="KW-0963">Cytoplasm</keyword>
<feature type="active site" description="Proton acceptor" evidence="7 8">
    <location>
        <position position="206"/>
    </location>
</feature>
<comment type="pathway">
    <text evidence="1 7">Cofactor biosynthesis; (R)-pantothenate biosynthesis; (R)-pantoate from 3-methyl-2-oxobutanoate: step 1/2.</text>
</comment>
<comment type="subcellular location">
    <subcellularLocation>
        <location evidence="7">Cytoplasm</location>
    </subcellularLocation>
</comment>
<name>C6E3N4_GEOSM</name>
<dbReference type="CDD" id="cd06557">
    <property type="entry name" value="KPHMT-like"/>
    <property type="match status" value="1"/>
</dbReference>
<comment type="catalytic activity">
    <reaction evidence="7">
        <text>(6R)-5,10-methylene-5,6,7,8-tetrahydrofolate + 3-methyl-2-oxobutanoate + H2O = 2-dehydropantoate + (6S)-5,6,7,8-tetrahydrofolate</text>
        <dbReference type="Rhea" id="RHEA:11824"/>
        <dbReference type="ChEBI" id="CHEBI:11561"/>
        <dbReference type="ChEBI" id="CHEBI:11851"/>
        <dbReference type="ChEBI" id="CHEBI:15377"/>
        <dbReference type="ChEBI" id="CHEBI:15636"/>
        <dbReference type="ChEBI" id="CHEBI:57453"/>
        <dbReference type="EC" id="2.1.2.11"/>
    </reaction>
</comment>
<feature type="binding site" evidence="7 10">
    <location>
        <position position="139"/>
    </location>
    <ligand>
        <name>Mg(2+)</name>
        <dbReference type="ChEBI" id="CHEBI:18420"/>
    </ligand>
</feature>
<dbReference type="HAMAP" id="MF_00156">
    <property type="entry name" value="PanB"/>
    <property type="match status" value="1"/>
</dbReference>
<evidence type="ECO:0000256" key="10">
    <source>
        <dbReference type="PIRSR" id="PIRSR000388-3"/>
    </source>
</evidence>
<comment type="subunit">
    <text evidence="3 7">Homodecamer; pentamer of dimers.</text>
</comment>
<evidence type="ECO:0000256" key="2">
    <source>
        <dbReference type="ARBA" id="ARBA00008676"/>
    </source>
</evidence>
<dbReference type="GO" id="GO:0005737">
    <property type="term" value="C:cytoplasm"/>
    <property type="evidence" value="ECO:0007669"/>
    <property type="project" value="UniProtKB-SubCell"/>
</dbReference>
<feature type="binding site" evidence="7 9">
    <location>
        <begin position="68"/>
        <end position="69"/>
    </location>
    <ligand>
        <name>3-methyl-2-oxobutanoate</name>
        <dbReference type="ChEBI" id="CHEBI:11851"/>
    </ligand>
</feature>
<comment type="cofactor">
    <cofactor evidence="7 10">
        <name>Mg(2+)</name>
        <dbReference type="ChEBI" id="CHEBI:18420"/>
    </cofactor>
    <text evidence="7 10">Binds 1 Mg(2+) ion per subunit.</text>
</comment>
<keyword evidence="7 10" id="KW-0479">Metal-binding</keyword>
<dbReference type="InterPro" id="IPR015813">
    <property type="entry name" value="Pyrv/PenolPyrv_kinase-like_dom"/>
</dbReference>
<evidence type="ECO:0000256" key="1">
    <source>
        <dbReference type="ARBA" id="ARBA00005033"/>
    </source>
</evidence>
<feature type="binding site" evidence="7 10">
    <location>
        <position position="68"/>
    </location>
    <ligand>
        <name>Mg(2+)</name>
        <dbReference type="ChEBI" id="CHEBI:18420"/>
    </ligand>
</feature>
<comment type="similarity">
    <text evidence="2 7">Belongs to the PanB family.</text>
</comment>
<dbReference type="GO" id="GO:0015940">
    <property type="term" value="P:pantothenate biosynthetic process"/>
    <property type="evidence" value="ECO:0007669"/>
    <property type="project" value="UniProtKB-UniRule"/>
</dbReference>
<reference evidence="11" key="1">
    <citation type="submission" date="2009-07" db="EMBL/GenBank/DDBJ databases">
        <title>Complete sequence of Geobacter sp. M21.</title>
        <authorList>
            <consortium name="US DOE Joint Genome Institute"/>
            <person name="Lucas S."/>
            <person name="Copeland A."/>
            <person name="Lapidus A."/>
            <person name="Glavina del Rio T."/>
            <person name="Dalin E."/>
            <person name="Tice H."/>
            <person name="Bruce D."/>
            <person name="Goodwin L."/>
            <person name="Pitluck S."/>
            <person name="Saunders E."/>
            <person name="Brettin T."/>
            <person name="Detter J.C."/>
            <person name="Han C."/>
            <person name="Larimer F."/>
            <person name="Land M."/>
            <person name="Hauser L."/>
            <person name="Kyrpides N."/>
            <person name="Ovchinnikova G."/>
            <person name="Lovley D."/>
        </authorList>
    </citation>
    <scope>NUCLEOTIDE SEQUENCE [LARGE SCALE GENOMIC DNA]</scope>
    <source>
        <strain evidence="11">M21</strain>
    </source>
</reference>
<keyword evidence="5 7" id="KW-0808">Transferase</keyword>
<comment type="function">
    <text evidence="6 7">Catalyzes the reversible reaction in which hydroxymethyl group from 5,10-methylenetetrahydrofolate is transferred onto alpha-ketoisovalerate to form ketopantoate.</text>
</comment>
<dbReference type="GO" id="GO:0003864">
    <property type="term" value="F:3-methyl-2-oxobutanoate hydroxymethyltransferase activity"/>
    <property type="evidence" value="ECO:0007669"/>
    <property type="project" value="UniProtKB-UniRule"/>
</dbReference>
<dbReference type="GO" id="GO:0000287">
    <property type="term" value="F:magnesium ion binding"/>
    <property type="evidence" value="ECO:0007669"/>
    <property type="project" value="TreeGrafter"/>
</dbReference>
<dbReference type="InterPro" id="IPR040442">
    <property type="entry name" value="Pyrv_kinase-like_dom_sf"/>
</dbReference>
<dbReference type="UniPathway" id="UPA00028">
    <property type="reaction ID" value="UER00003"/>
</dbReference>
<dbReference type="Pfam" id="PF02548">
    <property type="entry name" value="Pantoate_transf"/>
    <property type="match status" value="1"/>
</dbReference>
<evidence type="ECO:0000256" key="3">
    <source>
        <dbReference type="ARBA" id="ARBA00011424"/>
    </source>
</evidence>
<protein>
    <recommendedName>
        <fullName evidence="7">3-methyl-2-oxobutanoate hydroxymethyltransferase</fullName>
        <ecNumber evidence="7">2.1.2.11</ecNumber>
    </recommendedName>
    <alternativeName>
        <fullName evidence="7">Ketopantoate hydroxymethyltransferase</fullName>
        <shortName evidence="7">KPHMT</shortName>
    </alternativeName>
</protein>
<evidence type="ECO:0000256" key="9">
    <source>
        <dbReference type="PIRSR" id="PIRSR000388-2"/>
    </source>
</evidence>
<feature type="binding site" evidence="7 9">
    <location>
        <position position="107"/>
    </location>
    <ligand>
        <name>3-methyl-2-oxobutanoate</name>
        <dbReference type="ChEBI" id="CHEBI:11851"/>
    </ligand>
</feature>
<dbReference type="NCBIfam" id="TIGR00222">
    <property type="entry name" value="panB"/>
    <property type="match status" value="1"/>
</dbReference>
<evidence type="ECO:0000256" key="7">
    <source>
        <dbReference type="HAMAP-Rule" id="MF_00156"/>
    </source>
</evidence>
<evidence type="ECO:0000256" key="6">
    <source>
        <dbReference type="ARBA" id="ARBA00056497"/>
    </source>
</evidence>
<dbReference type="HOGENOM" id="CLU_036645_1_0_7"/>
<feature type="binding site" evidence="7 9">
    <location>
        <position position="137"/>
    </location>
    <ligand>
        <name>3-methyl-2-oxobutanoate</name>
        <dbReference type="ChEBI" id="CHEBI:11851"/>
    </ligand>
</feature>
<evidence type="ECO:0000256" key="4">
    <source>
        <dbReference type="ARBA" id="ARBA00022655"/>
    </source>
</evidence>
<keyword evidence="4 7" id="KW-0566">Pantothenate biosynthesis</keyword>
<dbReference type="EC" id="2.1.2.11" evidence="7"/>
<dbReference type="GO" id="GO:0032259">
    <property type="term" value="P:methylation"/>
    <property type="evidence" value="ECO:0007669"/>
    <property type="project" value="UniProtKB-KW"/>
</dbReference>
<dbReference type="PIRSF" id="PIRSF000388">
    <property type="entry name" value="Pantoate_hydroxy_MeTrfase"/>
    <property type="match status" value="1"/>
</dbReference>
<dbReference type="PANTHER" id="PTHR20881:SF0">
    <property type="entry name" value="3-METHYL-2-OXOBUTANOATE HYDROXYMETHYLTRANSFERASE"/>
    <property type="match status" value="1"/>
</dbReference>
<accession>C6E3N4</accession>
<keyword evidence="11" id="KW-0489">Methyltransferase</keyword>
<dbReference type="STRING" id="443144.GM21_1238"/>
<proteinExistence type="inferred from homology"/>
<dbReference type="InterPro" id="IPR003700">
    <property type="entry name" value="Pantoate_hydroxy_MeTrfase"/>
</dbReference>
<dbReference type="PANTHER" id="PTHR20881">
    <property type="entry name" value="3-METHYL-2-OXOBUTANOATE HYDROXYMETHYLTRANSFERASE"/>
    <property type="match status" value="1"/>
</dbReference>
<dbReference type="AlphaFoldDB" id="C6E3N4"/>
<feature type="binding site" evidence="7 10">
    <location>
        <position position="107"/>
    </location>
    <ligand>
        <name>Mg(2+)</name>
        <dbReference type="ChEBI" id="CHEBI:18420"/>
    </ligand>
</feature>
<sequence>MYTIFLPVAETGAGETRGSSVQMQKQRTILDFQRMKAEGEKIAVLTSYDFPMTGIMDACGIDMILVGDSVGVVVAGYDNTLPVTMEEMIYHTRAVMRARPKAFVVADLPFLSYQTDLKSARLNAGLLVKDGGAAAVKLEGGVNVAQSISAITDMDIPVVGHIGLTPQSLHRMGGFKVQGKGEEQAEKLMADALAVERAGAFAVVLEGIPMSLAARITAELSIPTIGIGAGPHCDGQVLVIHDILGLCSKYSPKFVKRYAELAPLIGEACSNYIAEVKGGIFPEERHGFK</sequence>
<dbReference type="SUPFAM" id="SSF51621">
    <property type="entry name" value="Phosphoenolpyruvate/pyruvate domain"/>
    <property type="match status" value="1"/>
</dbReference>
<dbReference type="EMBL" id="CP001661">
    <property type="protein sequence ID" value="ACT17299.1"/>
    <property type="molecule type" value="Genomic_DNA"/>
</dbReference>
<dbReference type="FunFam" id="3.20.20.60:FF:000003">
    <property type="entry name" value="3-methyl-2-oxobutanoate hydroxymethyltransferase"/>
    <property type="match status" value="1"/>
</dbReference>
<evidence type="ECO:0000256" key="5">
    <source>
        <dbReference type="ARBA" id="ARBA00022679"/>
    </source>
</evidence>
<dbReference type="eggNOG" id="COG0413">
    <property type="taxonomic scope" value="Bacteria"/>
</dbReference>
<dbReference type="NCBIfam" id="NF001452">
    <property type="entry name" value="PRK00311.1"/>
    <property type="match status" value="1"/>
</dbReference>
<dbReference type="KEGG" id="gem:GM21_1238"/>
<dbReference type="Gene3D" id="3.20.20.60">
    <property type="entry name" value="Phosphoenolpyruvate-binding domains"/>
    <property type="match status" value="1"/>
</dbReference>
<gene>
    <name evidence="7" type="primary">panB</name>
    <name evidence="11" type="ordered locus">GM21_1238</name>
</gene>
<dbReference type="GO" id="GO:0008168">
    <property type="term" value="F:methyltransferase activity"/>
    <property type="evidence" value="ECO:0007669"/>
    <property type="project" value="UniProtKB-KW"/>
</dbReference>
<evidence type="ECO:0000313" key="11">
    <source>
        <dbReference type="EMBL" id="ACT17299.1"/>
    </source>
</evidence>